<organism evidence="2">
    <name type="scientific">Odontella aurita</name>
    <dbReference type="NCBI Taxonomy" id="265563"/>
    <lineage>
        <taxon>Eukaryota</taxon>
        <taxon>Sar</taxon>
        <taxon>Stramenopiles</taxon>
        <taxon>Ochrophyta</taxon>
        <taxon>Bacillariophyta</taxon>
        <taxon>Mediophyceae</taxon>
        <taxon>Biddulphiophycidae</taxon>
        <taxon>Eupodiscales</taxon>
        <taxon>Odontellaceae</taxon>
        <taxon>Odontella</taxon>
    </lineage>
</organism>
<proteinExistence type="predicted"/>
<protein>
    <submittedName>
        <fullName evidence="2">Uncharacterized protein</fullName>
    </submittedName>
</protein>
<evidence type="ECO:0000256" key="1">
    <source>
        <dbReference type="SAM" id="MobiDB-lite"/>
    </source>
</evidence>
<accession>A0A7S4NFN3</accession>
<evidence type="ECO:0000313" key="2">
    <source>
        <dbReference type="EMBL" id="CAE2284013.1"/>
    </source>
</evidence>
<feature type="region of interest" description="Disordered" evidence="1">
    <location>
        <begin position="159"/>
        <end position="183"/>
    </location>
</feature>
<sequence>MKEKVGRILLRPEKKNGGPRVVVLPRLPTTDSVPPGRRRRRTPSFFGPKSYYERERKKKVDAALESAKDQLIAVINRKTRGVAAVRWFFPVRALSESIIKRCQSNPKFSKLTPEEQLYFAEELFNHGCTYCYGSPPAWRQMERHLRRFAEAMELEIAESPTHDGKGHSVAQRNEHSNESQQSPFSRLAKTIAYYNCTQSGDS</sequence>
<gene>
    <name evidence="2" type="ORF">OAUR00152_LOCUS39278</name>
</gene>
<name>A0A7S4NFN3_9STRA</name>
<dbReference type="AlphaFoldDB" id="A0A7S4NFN3"/>
<feature type="compositionally biased region" description="Basic and acidic residues" evidence="1">
    <location>
        <begin position="160"/>
        <end position="177"/>
    </location>
</feature>
<reference evidence="2" key="1">
    <citation type="submission" date="2021-01" db="EMBL/GenBank/DDBJ databases">
        <authorList>
            <person name="Corre E."/>
            <person name="Pelletier E."/>
            <person name="Niang G."/>
            <person name="Scheremetjew M."/>
            <person name="Finn R."/>
            <person name="Kale V."/>
            <person name="Holt S."/>
            <person name="Cochrane G."/>
            <person name="Meng A."/>
            <person name="Brown T."/>
            <person name="Cohen L."/>
        </authorList>
    </citation>
    <scope>NUCLEOTIDE SEQUENCE</scope>
    <source>
        <strain evidence="2">Isolate 1302-5</strain>
    </source>
</reference>
<feature type="compositionally biased region" description="Basic and acidic residues" evidence="1">
    <location>
        <begin position="1"/>
        <end position="16"/>
    </location>
</feature>
<dbReference type="EMBL" id="HBKQ01057497">
    <property type="protein sequence ID" value="CAE2284013.1"/>
    <property type="molecule type" value="Transcribed_RNA"/>
</dbReference>
<feature type="region of interest" description="Disordered" evidence="1">
    <location>
        <begin position="1"/>
        <end position="46"/>
    </location>
</feature>